<keyword evidence="2" id="KW-0813">Transport</keyword>
<organism evidence="9 10">
    <name type="scientific">Micromonospora coxensis</name>
    <dbReference type="NCBI Taxonomy" id="356852"/>
    <lineage>
        <taxon>Bacteria</taxon>
        <taxon>Bacillati</taxon>
        <taxon>Actinomycetota</taxon>
        <taxon>Actinomycetes</taxon>
        <taxon>Micromonosporales</taxon>
        <taxon>Micromonosporaceae</taxon>
        <taxon>Micromonospora</taxon>
    </lineage>
</organism>
<keyword evidence="4 7" id="KW-0812">Transmembrane</keyword>
<dbReference type="PROSITE" id="PS50850">
    <property type="entry name" value="MFS"/>
    <property type="match status" value="1"/>
</dbReference>
<evidence type="ECO:0000256" key="1">
    <source>
        <dbReference type="ARBA" id="ARBA00004651"/>
    </source>
</evidence>
<evidence type="ECO:0000256" key="6">
    <source>
        <dbReference type="ARBA" id="ARBA00023136"/>
    </source>
</evidence>
<keyword evidence="10" id="KW-1185">Reference proteome</keyword>
<evidence type="ECO:0000313" key="10">
    <source>
        <dbReference type="Proteomes" id="UP000198215"/>
    </source>
</evidence>
<comment type="subcellular location">
    <subcellularLocation>
        <location evidence="1">Cell membrane</location>
        <topology evidence="1">Multi-pass membrane protein</topology>
    </subcellularLocation>
</comment>
<evidence type="ECO:0000256" key="3">
    <source>
        <dbReference type="ARBA" id="ARBA00022475"/>
    </source>
</evidence>
<dbReference type="Pfam" id="PF07690">
    <property type="entry name" value="MFS_1"/>
    <property type="match status" value="1"/>
</dbReference>
<dbReference type="InterPro" id="IPR011701">
    <property type="entry name" value="MFS"/>
</dbReference>
<gene>
    <name evidence="9" type="ORF">GA0070614_2691</name>
</gene>
<keyword evidence="5 7" id="KW-1133">Transmembrane helix</keyword>
<dbReference type="PANTHER" id="PTHR23517:SF2">
    <property type="entry name" value="MULTIDRUG RESISTANCE PROTEIN MDTH"/>
    <property type="match status" value="1"/>
</dbReference>
<dbReference type="SUPFAM" id="SSF103473">
    <property type="entry name" value="MFS general substrate transporter"/>
    <property type="match status" value="1"/>
</dbReference>
<accession>A0A1C5IEU0</accession>
<evidence type="ECO:0000256" key="4">
    <source>
        <dbReference type="ARBA" id="ARBA00022692"/>
    </source>
</evidence>
<protein>
    <submittedName>
        <fullName evidence="9">Predicted arabinose efflux permease, MFS family</fullName>
    </submittedName>
</protein>
<keyword evidence="3" id="KW-1003">Cell membrane</keyword>
<feature type="transmembrane region" description="Helical" evidence="7">
    <location>
        <begin position="222"/>
        <end position="241"/>
    </location>
</feature>
<dbReference type="GO" id="GO:0005886">
    <property type="term" value="C:plasma membrane"/>
    <property type="evidence" value="ECO:0007669"/>
    <property type="project" value="UniProtKB-SubCell"/>
</dbReference>
<feature type="transmembrane region" description="Helical" evidence="7">
    <location>
        <begin position="169"/>
        <end position="188"/>
    </location>
</feature>
<dbReference type="EMBL" id="LT607753">
    <property type="protein sequence ID" value="SCG56880.1"/>
    <property type="molecule type" value="Genomic_DNA"/>
</dbReference>
<evidence type="ECO:0000313" key="9">
    <source>
        <dbReference type="EMBL" id="SCG56880.1"/>
    </source>
</evidence>
<dbReference type="InterPro" id="IPR050171">
    <property type="entry name" value="MFS_Transporters"/>
</dbReference>
<feature type="transmembrane region" description="Helical" evidence="7">
    <location>
        <begin position="354"/>
        <end position="374"/>
    </location>
</feature>
<name>A0A1C5IEU0_9ACTN</name>
<feature type="transmembrane region" description="Helical" evidence="7">
    <location>
        <begin position="143"/>
        <end position="163"/>
    </location>
</feature>
<proteinExistence type="predicted"/>
<dbReference type="OrthoDB" id="5379144at2"/>
<feature type="transmembrane region" description="Helical" evidence="7">
    <location>
        <begin position="380"/>
        <end position="400"/>
    </location>
</feature>
<sequence length="423" mass="43740">MRGLRRWWDDTAGGLPAVFWYLWTGLLVNRAGAFAVLFLPLWLTEERGAGESLAGAVVGAYGAGGAVGVLLAGVLADRWGRRATLLAAHLVAAGLMLALAFSTHLALIAVLAALVGIAHSMPSPAFVAAIVDVVPEHRRSRAFNLQFWAFNLGMAVASLLAGLLAEASFVALFLVDAAATLAAAVLIAGKVPETLPRAAGPRATRSGGGDPVAGRRPGLATALTDGTFLVFVGLTFVLAVLTMQASTIMPLAMRADGLGPSAYGTVVALGGALIVVGQLFVPRLIDRHRAHHVLAVSTGLLALGFGALAYADLLPVYLLAAVVWTVGSMLAAPPNAQINADLAPPALRARYQSVFYLTFPAASFVAPTLGGVSLEHLGERHWLLVGALGLLATAGHLLAGPSRERRVAARAARPTTPERARVG</sequence>
<dbReference type="Proteomes" id="UP000198215">
    <property type="component" value="Chromosome I"/>
</dbReference>
<dbReference type="InterPro" id="IPR036259">
    <property type="entry name" value="MFS_trans_sf"/>
</dbReference>
<dbReference type="RefSeq" id="WP_088976260.1">
    <property type="nucleotide sequence ID" value="NZ_LT607753.1"/>
</dbReference>
<feature type="transmembrane region" description="Helical" evidence="7">
    <location>
        <begin position="316"/>
        <end position="333"/>
    </location>
</feature>
<feature type="transmembrane region" description="Helical" evidence="7">
    <location>
        <begin position="261"/>
        <end position="281"/>
    </location>
</feature>
<feature type="transmembrane region" description="Helical" evidence="7">
    <location>
        <begin position="20"/>
        <end position="41"/>
    </location>
</feature>
<evidence type="ECO:0000256" key="7">
    <source>
        <dbReference type="SAM" id="Phobius"/>
    </source>
</evidence>
<evidence type="ECO:0000256" key="2">
    <source>
        <dbReference type="ARBA" id="ARBA00022448"/>
    </source>
</evidence>
<feature type="transmembrane region" description="Helical" evidence="7">
    <location>
        <begin position="293"/>
        <end position="310"/>
    </location>
</feature>
<feature type="transmembrane region" description="Helical" evidence="7">
    <location>
        <begin position="53"/>
        <end position="76"/>
    </location>
</feature>
<keyword evidence="6 7" id="KW-0472">Membrane</keyword>
<dbReference type="InterPro" id="IPR005829">
    <property type="entry name" value="Sugar_transporter_CS"/>
</dbReference>
<feature type="transmembrane region" description="Helical" evidence="7">
    <location>
        <begin position="107"/>
        <end position="131"/>
    </location>
</feature>
<dbReference type="AlphaFoldDB" id="A0A1C5IEU0"/>
<feature type="domain" description="Major facilitator superfamily (MFS) profile" evidence="8">
    <location>
        <begin position="18"/>
        <end position="404"/>
    </location>
</feature>
<feature type="transmembrane region" description="Helical" evidence="7">
    <location>
        <begin position="83"/>
        <end position="101"/>
    </location>
</feature>
<dbReference type="Gene3D" id="1.20.1250.20">
    <property type="entry name" value="MFS general substrate transporter like domains"/>
    <property type="match status" value="1"/>
</dbReference>
<dbReference type="GO" id="GO:0022857">
    <property type="term" value="F:transmembrane transporter activity"/>
    <property type="evidence" value="ECO:0007669"/>
    <property type="project" value="InterPro"/>
</dbReference>
<evidence type="ECO:0000256" key="5">
    <source>
        <dbReference type="ARBA" id="ARBA00022989"/>
    </source>
</evidence>
<dbReference type="PROSITE" id="PS00216">
    <property type="entry name" value="SUGAR_TRANSPORT_1"/>
    <property type="match status" value="1"/>
</dbReference>
<reference evidence="10" key="1">
    <citation type="submission" date="2016-06" db="EMBL/GenBank/DDBJ databases">
        <authorList>
            <person name="Varghese N."/>
            <person name="Submissions Spin"/>
        </authorList>
    </citation>
    <scope>NUCLEOTIDE SEQUENCE [LARGE SCALE GENOMIC DNA]</scope>
    <source>
        <strain evidence="10">DSM 45161</strain>
    </source>
</reference>
<evidence type="ECO:0000259" key="8">
    <source>
        <dbReference type="PROSITE" id="PS50850"/>
    </source>
</evidence>
<dbReference type="InterPro" id="IPR020846">
    <property type="entry name" value="MFS_dom"/>
</dbReference>
<dbReference type="PANTHER" id="PTHR23517">
    <property type="entry name" value="RESISTANCE PROTEIN MDTM, PUTATIVE-RELATED-RELATED"/>
    <property type="match status" value="1"/>
</dbReference>